<dbReference type="Proteomes" id="UP000034076">
    <property type="component" value="Unassembled WGS sequence"/>
</dbReference>
<dbReference type="PANTHER" id="PTHR10000:SF8">
    <property type="entry name" value="HAD SUPERFAMILY HYDROLASE-LIKE, TYPE 3"/>
    <property type="match status" value="1"/>
</dbReference>
<dbReference type="OrthoDB" id="9781413at2"/>
<dbReference type="CDD" id="cd07516">
    <property type="entry name" value="HAD_Pase"/>
    <property type="match status" value="1"/>
</dbReference>
<dbReference type="NCBIfam" id="TIGR00099">
    <property type="entry name" value="Cof-subfamily"/>
    <property type="match status" value="1"/>
</dbReference>
<proteinExistence type="predicted"/>
<evidence type="ECO:0000313" key="1">
    <source>
        <dbReference type="EMBL" id="KKI51722.1"/>
    </source>
</evidence>
<dbReference type="InterPro" id="IPR023214">
    <property type="entry name" value="HAD_sf"/>
</dbReference>
<dbReference type="InterPro" id="IPR006379">
    <property type="entry name" value="HAD-SF_hydro_IIB"/>
</dbReference>
<accession>A0A0M2NMS7</accession>
<dbReference type="PANTHER" id="PTHR10000">
    <property type="entry name" value="PHOSPHOSERINE PHOSPHATASE"/>
    <property type="match status" value="1"/>
</dbReference>
<dbReference type="GO" id="GO:0016791">
    <property type="term" value="F:phosphatase activity"/>
    <property type="evidence" value="ECO:0007669"/>
    <property type="project" value="TreeGrafter"/>
</dbReference>
<dbReference type="Gene3D" id="3.30.1240.10">
    <property type="match status" value="1"/>
</dbReference>
<dbReference type="SUPFAM" id="SSF56784">
    <property type="entry name" value="HAD-like"/>
    <property type="match status" value="1"/>
</dbReference>
<name>A0A0M2NMS7_9FIRM</name>
<dbReference type="GO" id="GO:0000287">
    <property type="term" value="F:magnesium ion binding"/>
    <property type="evidence" value="ECO:0007669"/>
    <property type="project" value="TreeGrafter"/>
</dbReference>
<evidence type="ECO:0000313" key="2">
    <source>
        <dbReference type="Proteomes" id="UP000034076"/>
    </source>
</evidence>
<keyword evidence="2" id="KW-1185">Reference proteome</keyword>
<gene>
    <name evidence="1" type="ORF">CHK_0889</name>
</gene>
<organism evidence="1 2">
    <name type="scientific">Christensenella hongkongensis</name>
    <dbReference type="NCBI Taxonomy" id="270498"/>
    <lineage>
        <taxon>Bacteria</taxon>
        <taxon>Bacillati</taxon>
        <taxon>Bacillota</taxon>
        <taxon>Clostridia</taxon>
        <taxon>Christensenellales</taxon>
        <taxon>Christensenellaceae</taxon>
        <taxon>Christensenella</taxon>
    </lineage>
</organism>
<dbReference type="SFLD" id="SFLDG01140">
    <property type="entry name" value="C2.B:_Phosphomannomutase_and_P"/>
    <property type="match status" value="1"/>
</dbReference>
<dbReference type="SFLD" id="SFLDG01144">
    <property type="entry name" value="C2.B.4:_PGP_Like"/>
    <property type="match status" value="1"/>
</dbReference>
<dbReference type="EMBL" id="LAYJ01000068">
    <property type="protein sequence ID" value="KKI51722.1"/>
    <property type="molecule type" value="Genomic_DNA"/>
</dbReference>
<dbReference type="Gene3D" id="3.40.50.1000">
    <property type="entry name" value="HAD superfamily/HAD-like"/>
    <property type="match status" value="1"/>
</dbReference>
<dbReference type="STRING" id="270498.CHK_0889"/>
<comment type="caution">
    <text evidence="1">The sequence shown here is derived from an EMBL/GenBank/DDBJ whole genome shotgun (WGS) entry which is preliminary data.</text>
</comment>
<sequence>MAYKLIALDLDDTLLDSEKRISRANMDAITAAHEKGVQIVLASGRAYPGVAPFKKKIGINDYAIACGGAQVVDPDGKVVFSTYLSPVVTRQAMQWAADKGVHFQVYMDDGFHYLKHNEQSDYYERICEYTGIETPGLMDMDPILAAKVLIIDSNENLELHRVELEAMFPEMLIKKSQNYFLEVLNPQATKGSALEFLAKKLGLEREELMALGDSEIDESMIKYAGLGVAVENATPACKEAADYIAASCEDDGVAKAIQKFILEVDTK</sequence>
<dbReference type="InterPro" id="IPR000150">
    <property type="entry name" value="Cof"/>
</dbReference>
<dbReference type="Pfam" id="PF08282">
    <property type="entry name" value="Hydrolase_3"/>
    <property type="match status" value="1"/>
</dbReference>
<dbReference type="NCBIfam" id="TIGR01484">
    <property type="entry name" value="HAD-SF-IIB"/>
    <property type="match status" value="1"/>
</dbReference>
<dbReference type="GO" id="GO:0005829">
    <property type="term" value="C:cytosol"/>
    <property type="evidence" value="ECO:0007669"/>
    <property type="project" value="TreeGrafter"/>
</dbReference>
<protein>
    <submittedName>
        <fullName evidence="1">Phosphatase YidA</fullName>
    </submittedName>
</protein>
<dbReference type="InterPro" id="IPR036412">
    <property type="entry name" value="HAD-like_sf"/>
</dbReference>
<dbReference type="RefSeq" id="WP_046442791.1">
    <property type="nucleotide sequence ID" value="NZ_LAYJ01000068.1"/>
</dbReference>
<reference evidence="1 2" key="1">
    <citation type="submission" date="2015-04" db="EMBL/GenBank/DDBJ databases">
        <title>Draft genome sequence of bacteremic isolate Catabacter hongkongensis type strain HKU16T.</title>
        <authorList>
            <person name="Lau S.K."/>
            <person name="Teng J.L."/>
            <person name="Huang Y."/>
            <person name="Curreem S.O."/>
            <person name="Tsui S.K."/>
            <person name="Woo P.C."/>
        </authorList>
    </citation>
    <scope>NUCLEOTIDE SEQUENCE [LARGE SCALE GENOMIC DNA]</scope>
    <source>
        <strain evidence="1 2">HKU16</strain>
    </source>
</reference>
<dbReference type="SFLD" id="SFLDS00003">
    <property type="entry name" value="Haloacid_Dehalogenase"/>
    <property type="match status" value="1"/>
</dbReference>
<dbReference type="AlphaFoldDB" id="A0A0M2NMS7"/>